<feature type="region of interest" description="Disordered" evidence="1">
    <location>
        <begin position="1"/>
        <end position="124"/>
    </location>
</feature>
<feature type="compositionally biased region" description="Low complexity" evidence="1">
    <location>
        <begin position="75"/>
        <end position="87"/>
    </location>
</feature>
<name>A0A4P2PT95_SORCE</name>
<reference evidence="2 3" key="1">
    <citation type="submission" date="2015-09" db="EMBL/GenBank/DDBJ databases">
        <title>Sorangium comparison.</title>
        <authorList>
            <person name="Zaburannyi N."/>
            <person name="Bunk B."/>
            <person name="Overmann J."/>
            <person name="Mueller R."/>
        </authorList>
    </citation>
    <scope>NUCLEOTIDE SEQUENCE [LARGE SCALE GENOMIC DNA]</scope>
    <source>
        <strain evidence="2 3">So ceGT47</strain>
    </source>
</reference>
<evidence type="ECO:0000313" key="2">
    <source>
        <dbReference type="EMBL" id="AUX19671.1"/>
    </source>
</evidence>
<proteinExistence type="predicted"/>
<feature type="compositionally biased region" description="Low complexity" evidence="1">
    <location>
        <begin position="19"/>
        <end position="32"/>
    </location>
</feature>
<feature type="compositionally biased region" description="Gly residues" evidence="1">
    <location>
        <begin position="33"/>
        <end position="74"/>
    </location>
</feature>
<organism evidence="2 3">
    <name type="scientific">Sorangium cellulosum</name>
    <name type="common">Polyangium cellulosum</name>
    <dbReference type="NCBI Taxonomy" id="56"/>
    <lineage>
        <taxon>Bacteria</taxon>
        <taxon>Pseudomonadati</taxon>
        <taxon>Myxococcota</taxon>
        <taxon>Polyangia</taxon>
        <taxon>Polyangiales</taxon>
        <taxon>Polyangiaceae</taxon>
        <taxon>Sorangium</taxon>
    </lineage>
</organism>
<sequence>MDESASTAGGTAGGGGGASSATAGGASSASSGVAGGAGGASSGAAGGAGGASSGAAGGAGGASSGVAGGAGGASSGAAGSAGNTSSGAAGGAAGGAGGASSATAGGASSATSGGAGGDPGAASCGMTRDRIRITEIDVGVPVLNNEDEAALKPLVISPMPSGGSRLAWMSNDNQVHIVQLDTRDQVAGRPFGLPANDFSDLHADDTGGVLLLTRDAEGGGTLNCGAPTNLCGTPPSPPIPCHDMYMVRFDGASETWATKLTSSSAALPPYSTGPTGPDVTMIWWYAHHGRIAFDGARYAGYFGAAISVSQGGCINIHQGDRMMVVDASGALQRDGFDWGCSHSGYERILWDDRVNRFVTVCKTDNNNRIAIAPSYTTIYPVDLAYSNLGNLVTASGGGYWLTTSNIRPGQPAGASGLAEVRLLHFTGGAADQDITVASDPGLNHRAPHLAAYGDSRMIAAWETTTKAGDIARNDPARTLYVQTRDRATGEAEGEPLEVDVLGNRYQDLVAFPDGSAAFVAPGSASTRIKVLRILPCA</sequence>
<feature type="compositionally biased region" description="Low complexity" evidence="1">
    <location>
        <begin position="99"/>
        <end position="112"/>
    </location>
</feature>
<evidence type="ECO:0000256" key="1">
    <source>
        <dbReference type="SAM" id="MobiDB-lite"/>
    </source>
</evidence>
<dbReference type="OrthoDB" id="3280547at2"/>
<dbReference type="Proteomes" id="UP000295781">
    <property type="component" value="Chromosome"/>
</dbReference>
<feature type="compositionally biased region" description="Gly residues" evidence="1">
    <location>
        <begin position="88"/>
        <end position="98"/>
    </location>
</feature>
<evidence type="ECO:0000313" key="3">
    <source>
        <dbReference type="Proteomes" id="UP000295781"/>
    </source>
</evidence>
<dbReference type="AlphaFoldDB" id="A0A4P2PT95"/>
<dbReference type="EMBL" id="CP012670">
    <property type="protein sequence ID" value="AUX19671.1"/>
    <property type="molecule type" value="Genomic_DNA"/>
</dbReference>
<accession>A0A4P2PT95</accession>
<protein>
    <submittedName>
        <fullName evidence="2">Uncharacterized protein</fullName>
    </submittedName>
</protein>
<gene>
    <name evidence="2" type="ORF">SOCEGT47_001230</name>
</gene>